<dbReference type="SUPFAM" id="SSF55277">
    <property type="entry name" value="GYF domain"/>
    <property type="match status" value="1"/>
</dbReference>
<dbReference type="Pfam" id="PF02213">
    <property type="entry name" value="GYF"/>
    <property type="match status" value="1"/>
</dbReference>
<organism evidence="3 4">
    <name type="scientific">Besnoitia besnoiti</name>
    <name type="common">Apicomplexan protozoan</name>
    <dbReference type="NCBI Taxonomy" id="94643"/>
    <lineage>
        <taxon>Eukaryota</taxon>
        <taxon>Sar</taxon>
        <taxon>Alveolata</taxon>
        <taxon>Apicomplexa</taxon>
        <taxon>Conoidasida</taxon>
        <taxon>Coccidia</taxon>
        <taxon>Eucoccidiorida</taxon>
        <taxon>Eimeriorina</taxon>
        <taxon>Sarcocystidae</taxon>
        <taxon>Besnoitia</taxon>
    </lineage>
</organism>
<feature type="compositionally biased region" description="Low complexity" evidence="1">
    <location>
        <begin position="1977"/>
        <end position="2027"/>
    </location>
</feature>
<dbReference type="InterPro" id="IPR003169">
    <property type="entry name" value="GYF"/>
</dbReference>
<feature type="compositionally biased region" description="Basic and acidic residues" evidence="1">
    <location>
        <begin position="904"/>
        <end position="913"/>
    </location>
</feature>
<feature type="compositionally biased region" description="Low complexity" evidence="1">
    <location>
        <begin position="2054"/>
        <end position="2066"/>
    </location>
</feature>
<feature type="compositionally biased region" description="Basic and acidic residues" evidence="1">
    <location>
        <begin position="1067"/>
        <end position="1078"/>
    </location>
</feature>
<feature type="region of interest" description="Disordered" evidence="1">
    <location>
        <begin position="1183"/>
        <end position="1204"/>
    </location>
</feature>
<feature type="compositionally biased region" description="Basic and acidic residues" evidence="1">
    <location>
        <begin position="732"/>
        <end position="741"/>
    </location>
</feature>
<dbReference type="Proteomes" id="UP000224006">
    <property type="component" value="Chromosome VI"/>
</dbReference>
<feature type="region of interest" description="Disordered" evidence="1">
    <location>
        <begin position="1603"/>
        <end position="1635"/>
    </location>
</feature>
<feature type="compositionally biased region" description="Polar residues" evidence="1">
    <location>
        <begin position="1621"/>
        <end position="1635"/>
    </location>
</feature>
<dbReference type="SMART" id="SM00444">
    <property type="entry name" value="GYF"/>
    <property type="match status" value="1"/>
</dbReference>
<feature type="region of interest" description="Disordered" evidence="1">
    <location>
        <begin position="490"/>
        <end position="1157"/>
    </location>
</feature>
<feature type="region of interest" description="Disordered" evidence="1">
    <location>
        <begin position="1726"/>
        <end position="1761"/>
    </location>
</feature>
<feature type="compositionally biased region" description="Polar residues" evidence="1">
    <location>
        <begin position="260"/>
        <end position="270"/>
    </location>
</feature>
<keyword evidence="4" id="KW-1185">Reference proteome</keyword>
<feature type="compositionally biased region" description="Basic and acidic residues" evidence="1">
    <location>
        <begin position="1089"/>
        <end position="1116"/>
    </location>
</feature>
<name>A0A2A9M8X6_BESBE</name>
<feature type="compositionally biased region" description="Polar residues" evidence="1">
    <location>
        <begin position="125"/>
        <end position="149"/>
    </location>
</feature>
<dbReference type="STRING" id="94643.A0A2A9M8X6"/>
<feature type="region of interest" description="Disordered" evidence="1">
    <location>
        <begin position="1322"/>
        <end position="1353"/>
    </location>
</feature>
<feature type="compositionally biased region" description="Low complexity" evidence="1">
    <location>
        <begin position="86"/>
        <end position="115"/>
    </location>
</feature>
<feature type="compositionally biased region" description="Basic and acidic residues" evidence="1">
    <location>
        <begin position="2197"/>
        <end position="2212"/>
    </location>
</feature>
<dbReference type="KEGG" id="bbes:BESB_069710"/>
<feature type="compositionally biased region" description="Basic and acidic residues" evidence="1">
    <location>
        <begin position="1853"/>
        <end position="1886"/>
    </location>
</feature>
<feature type="compositionally biased region" description="Low complexity" evidence="1">
    <location>
        <begin position="2175"/>
        <end position="2196"/>
    </location>
</feature>
<protein>
    <submittedName>
        <fullName evidence="3">GYF domain-containing protein</fullName>
    </submittedName>
</protein>
<feature type="region of interest" description="Disordered" evidence="1">
    <location>
        <begin position="82"/>
        <end position="284"/>
    </location>
</feature>
<feature type="compositionally biased region" description="Gly residues" evidence="1">
    <location>
        <begin position="189"/>
        <end position="209"/>
    </location>
</feature>
<dbReference type="OrthoDB" id="332745at2759"/>
<feature type="compositionally biased region" description="Gly residues" evidence="1">
    <location>
        <begin position="958"/>
        <end position="972"/>
    </location>
</feature>
<comment type="caution">
    <text evidence="3">The sequence shown here is derived from an EMBL/GenBank/DDBJ whole genome shotgun (WGS) entry which is preliminary data.</text>
</comment>
<dbReference type="InterPro" id="IPR035445">
    <property type="entry name" value="GYF-like_dom_sf"/>
</dbReference>
<feature type="compositionally biased region" description="Low complexity" evidence="1">
    <location>
        <begin position="771"/>
        <end position="788"/>
    </location>
</feature>
<dbReference type="GeneID" id="40311897"/>
<feature type="compositionally biased region" description="Basic and acidic residues" evidence="1">
    <location>
        <begin position="1603"/>
        <end position="1617"/>
    </location>
</feature>
<feature type="compositionally biased region" description="Basic and acidic residues" evidence="1">
    <location>
        <begin position="757"/>
        <end position="769"/>
    </location>
</feature>
<feature type="compositionally biased region" description="Low complexity" evidence="1">
    <location>
        <begin position="11"/>
        <end position="34"/>
    </location>
</feature>
<feature type="region of interest" description="Disordered" evidence="1">
    <location>
        <begin position="2330"/>
        <end position="2420"/>
    </location>
</feature>
<feature type="compositionally biased region" description="Basic and acidic residues" evidence="1">
    <location>
        <begin position="1821"/>
        <end position="1840"/>
    </location>
</feature>
<feature type="domain" description="GYF" evidence="2">
    <location>
        <begin position="1522"/>
        <end position="1576"/>
    </location>
</feature>
<feature type="region of interest" description="Disordered" evidence="1">
    <location>
        <begin position="1492"/>
        <end position="1526"/>
    </location>
</feature>
<feature type="compositionally biased region" description="Low complexity" evidence="1">
    <location>
        <begin position="2109"/>
        <end position="2118"/>
    </location>
</feature>
<dbReference type="PROSITE" id="PS50829">
    <property type="entry name" value="GYF"/>
    <property type="match status" value="1"/>
</dbReference>
<dbReference type="RefSeq" id="XP_029218947.1">
    <property type="nucleotide sequence ID" value="XM_029365364.1"/>
</dbReference>
<feature type="region of interest" description="Disordered" evidence="1">
    <location>
        <begin position="2105"/>
        <end position="2137"/>
    </location>
</feature>
<accession>A0A2A9M8X6</accession>
<evidence type="ECO:0000259" key="2">
    <source>
        <dbReference type="PROSITE" id="PS50829"/>
    </source>
</evidence>
<sequence length="2420" mass="243892">MYQPRPFTGVNRARAAAAAASPNPSGSSSTSTGRVVRMPIAAPYAQQPAPLLASGEKPTVSGSAAAVGSVIADTADFPVLANPLRGAPSHHSAPADSGSSPSSQKGQRRGGQSSSATDASAPANPWQQRSGTAAQPSRQHPSSSGTPVSSLAGFFPGAQSRQPAAVDAHTAMQRNLQRMQLPPAPSSRSGGGSSAAGGSGSASGRGAGAWGASAGAGESAKSLDAAGGGAGEGGSERSAASGPASWSSAGPCGGGAFAGSSPTSGGSHRNSLGSSGAVAGGPGGAAAESFAPVLRAVCGGSEGAGRASAGAFPGNRLPGEGAAVAATGKEAPSYEKLPLLAFWQSARSLNDAAAARTLATTAPGQVTEQQQLLFRLVVREAPPPGAGTGGPGAAGMGLGGPQSGGVGAGLASGGGLPGRGRRGADGDWHAGDSYGERHDVEGSEHGLHAQLQPPHLTRGPFGAGKLTQEEAGARGGGRLGLGLAAAFGVGTEGPPAGRGRGRGEHPFGVEGSVPGASFPTRGSLPPGTRGAAALRPADGQQPPPGGMGRGSGEGATESTAFSQRWRFASEGTGGRDEVGAGDGQGSYRGAGAQTWMGAGRSRGRGWDAGASRGRPPPSRGGGRGPATAGAEGQQHPAGETLSGERRGTGGRFGALASPTGAASEGGGSADEGGAKPPGAPGAAGIGARGVDDFRRWGMARASGQGGRGSGATPSVRDQPQGPVLERSTGGESAEKGRDGDYGRTGGPWADVSGLGGRKREEASGPRSEIDASGYGEDAAAAAYGAARRGTGGRQSDVAEPGSGILHRPGNRSSFLTANEDDSSLPFRGDADRGVGSRSGPRAGSGLLGQAAQRGAPEAQLAPGVVRKKATDEDDWELIRRERWGAAAAGGSETREDPEAGDTGGAREEAEPRSQARPASSSLMGDPMNRPQPLHALSGSRGLEPPPARGQAGLLSVGEGAGAARGAPAGGQAAGFWSDEPIIKRRHRPSPPAALSAGADAQSEASGAARQGGALTPSVQGGSGSRVVSPRAGTRPAPKKHGGAYPVAIAPMAPSPRQKSPVPASHTPRGESPRPKASREGGGLVGGRASQDRQHRPPLLSREHSLSRDVKGTEGEPTHSSNPQDDAFHTPGMLTPPGAGVRFPRGSQAAPDRAHPSEVDAMGAVPSYLQHLLGGVLEDALASSSTTSQGHARAPRHSAGGSRDGASSCLLPFPAGSSGASGVAGLPGLSGVGAGNGGRSSEVGGLPPHAAAVLSGAAGALLGARPGAGTGVASGGGNPTQSQVLAAQKHQLLQLLHRRPQQANDRAEGALSLLGAAAAAASARHPRVQAQPHQQVAGPAAMPGRERGLPSPGGPSQLPGVFRQLLGLEQQRLASEQSLLQLREVGAGGRAAGVDPSSLMLEARKQLEEQTQREHLQQDFYGSHHGLGHSAAAGGPMMGGPGAGLVGGVHQQLRGAGLQSEAAALVSRGLRGERQGRAEPDAVNFHAERGVYGVQHPGDEHGEPRRGQREERRLEGPKFADDTPRWYYRDPSGEVQGPFPPSLMHQWWQLEFFPPHLKMRCDLSHPWLAFGDLYPLGGDEPFTTLPSPQRLARLHHQQLEQEMLQHQRRLREEQERQQEQQSFLPAQSSAAAQLHPTSRASECVAVHPGEPVEHARQADRGAAPGSEGGAWTRAAHGVAGETSYGGGADSHGRAAEVDAQRAGFWKGQPLPEAPLVSQRLPAAGVSPQSAAFDARGGRVEPALEESALGSDPGGVGERPGNPSVRVAAEANAALAPEALLHREGGSGHTANSGLQDGGAKTAVFPVQGQAVHEKPSFQPQEEWEHHRRAPAETREAEGDLRQEDEEKASPKGGLPEEKGAGAKARSQEKATDAATKSKEKAQEKLKPEAASQRRASTAGDEGEFQPAHRKGQQAQGKQGGKAQKGDKAEAAQKAPTQLKGEAPAPKDSQSAKKKQGKQTEAAKPQAAAHSQGTKNEQASKQPRASAAAQASGVAAAGSSNAAAEAAAGKKVTAASWSTMAAAAAAPSESLKDVMQAEQKKAEQVKKQKEEEARQKAAASAAAAAAVAPSRKTGWAVSPPSPTGDALPSAALALASDAADFPDLQIAISEGGVAPSAPKKPGGGAGKPRGGGERGTTKSLQEFVAVVSAQKREQQQSVWGQQLPSVAAPVASILPGAAAPAGSQRASGAAPAALPAGAEKTKGEAAAEGARRASGESYPTAEATAAVGGWSAGDNELAGGGKAKQQKEKDNVAAGKETRATEVMPERYKEQVEEWKMLMEQTKLQLDLSVIEYLATFTSEGEIVDFLAPNVEDGSQLETFARQLLSINTHFSTTRPHGKKGHGGGHGSAANDDDENRVPGAAPRKSQGVGDGASAGRGGSGSGGGRGGKKKKVQGKTVDPSMLGFSVRSNRILQGTIDRGTD</sequence>
<feature type="compositionally biased region" description="Basic and acidic residues" evidence="1">
    <location>
        <begin position="422"/>
        <end position="442"/>
    </location>
</feature>
<dbReference type="Gene3D" id="3.30.1490.40">
    <property type="match status" value="1"/>
</dbReference>
<proteinExistence type="predicted"/>
<feature type="compositionally biased region" description="Low complexity" evidence="1">
    <location>
        <begin position="236"/>
        <end position="250"/>
    </location>
</feature>
<feature type="region of interest" description="Disordered" evidence="1">
    <location>
        <begin position="1"/>
        <end position="34"/>
    </location>
</feature>
<dbReference type="EMBL" id="NWUJ01000006">
    <property type="protein sequence ID" value="PFH34938.1"/>
    <property type="molecule type" value="Genomic_DNA"/>
</dbReference>
<dbReference type="VEuPathDB" id="ToxoDB:BESB_069710"/>
<feature type="compositionally biased region" description="Basic and acidic residues" evidence="1">
    <location>
        <begin position="2243"/>
        <end position="2263"/>
    </location>
</feature>
<gene>
    <name evidence="3" type="ORF">BESB_069710</name>
</gene>
<feature type="compositionally biased region" description="Basic and acidic residues" evidence="1">
    <location>
        <begin position="1496"/>
        <end position="1526"/>
    </location>
</feature>
<evidence type="ECO:0000313" key="3">
    <source>
        <dbReference type="EMBL" id="PFH34938.1"/>
    </source>
</evidence>
<feature type="region of interest" description="Disordered" evidence="1">
    <location>
        <begin position="2175"/>
        <end position="2263"/>
    </location>
</feature>
<feature type="compositionally biased region" description="Gly residues" evidence="1">
    <location>
        <begin position="2367"/>
        <end position="2384"/>
    </location>
</feature>
<reference evidence="3 4" key="1">
    <citation type="submission" date="2017-09" db="EMBL/GenBank/DDBJ databases">
        <title>Genome sequencing of Besnoitia besnoiti strain Bb-Ger1.</title>
        <authorList>
            <person name="Schares G."/>
            <person name="Venepally P."/>
            <person name="Lorenzi H.A."/>
        </authorList>
    </citation>
    <scope>NUCLEOTIDE SEQUENCE [LARGE SCALE GENOMIC DNA]</scope>
    <source>
        <strain evidence="3 4">Bb-Ger1</strain>
    </source>
</reference>
<feature type="region of interest" description="Disordered" evidence="1">
    <location>
        <begin position="417"/>
        <end position="442"/>
    </location>
</feature>
<evidence type="ECO:0000256" key="1">
    <source>
        <dbReference type="SAM" id="MobiDB-lite"/>
    </source>
</evidence>
<evidence type="ECO:0000313" key="4">
    <source>
        <dbReference type="Proteomes" id="UP000224006"/>
    </source>
</evidence>
<feature type="compositionally biased region" description="Low complexity" evidence="1">
    <location>
        <begin position="210"/>
        <end position="220"/>
    </location>
</feature>
<feature type="compositionally biased region" description="Basic and acidic residues" evidence="1">
    <location>
        <begin position="2036"/>
        <end position="2053"/>
    </location>
</feature>
<feature type="region of interest" description="Disordered" evidence="1">
    <location>
        <begin position="1808"/>
        <end position="2082"/>
    </location>
</feature>